<gene>
    <name evidence="1" type="ORF">DPMN_074081</name>
</gene>
<reference evidence="1" key="2">
    <citation type="submission" date="2020-11" db="EMBL/GenBank/DDBJ databases">
        <authorList>
            <person name="McCartney M.A."/>
            <person name="Auch B."/>
            <person name="Kono T."/>
            <person name="Mallez S."/>
            <person name="Becker A."/>
            <person name="Gohl D.M."/>
            <person name="Silverstein K.A.T."/>
            <person name="Koren S."/>
            <person name="Bechman K.B."/>
            <person name="Herman A."/>
            <person name="Abrahante J.E."/>
            <person name="Garbe J."/>
        </authorList>
    </citation>
    <scope>NUCLEOTIDE SEQUENCE</scope>
    <source>
        <strain evidence="1">Duluth1</strain>
        <tissue evidence="1">Whole animal</tissue>
    </source>
</reference>
<reference evidence="1" key="1">
    <citation type="journal article" date="2019" name="bioRxiv">
        <title>The Genome of the Zebra Mussel, Dreissena polymorpha: A Resource for Invasive Species Research.</title>
        <authorList>
            <person name="McCartney M.A."/>
            <person name="Auch B."/>
            <person name="Kono T."/>
            <person name="Mallez S."/>
            <person name="Zhang Y."/>
            <person name="Obille A."/>
            <person name="Becker A."/>
            <person name="Abrahante J.E."/>
            <person name="Garbe J."/>
            <person name="Badalamenti J.P."/>
            <person name="Herman A."/>
            <person name="Mangelson H."/>
            <person name="Liachko I."/>
            <person name="Sullivan S."/>
            <person name="Sone E.D."/>
            <person name="Koren S."/>
            <person name="Silverstein K.A.T."/>
            <person name="Beckman K.B."/>
            <person name="Gohl D.M."/>
        </authorList>
    </citation>
    <scope>NUCLEOTIDE SEQUENCE</scope>
    <source>
        <strain evidence="1">Duluth1</strain>
        <tissue evidence="1">Whole animal</tissue>
    </source>
</reference>
<proteinExistence type="predicted"/>
<evidence type="ECO:0000313" key="1">
    <source>
        <dbReference type="EMBL" id="KAH3699127.1"/>
    </source>
</evidence>
<comment type="caution">
    <text evidence="1">The sequence shown here is derived from an EMBL/GenBank/DDBJ whole genome shotgun (WGS) entry which is preliminary data.</text>
</comment>
<dbReference type="Proteomes" id="UP000828390">
    <property type="component" value="Unassembled WGS sequence"/>
</dbReference>
<sequence length="242" mass="27037">MGYKPELIQAETGTYVRATWKKRLYDCKGTAFKYPENAPKMACLPLNANKHVILIPLGTWAHLMKSAINGHNADFEKKLQLAAAQHSSGFDDVSTESVELKDLKPCTKFSFNFKRGQVINIQMLAGPLRGIMVPKPMCLKLTDTICFCLLHTEDPVLHLSNYSNVAVSKSFRNVTQYVQEWLPLILMESASNTVGCTNDNFCINNVSINFTSGAIGKFTLSIKLCDERNIELSGIQKEKVDQ</sequence>
<accession>A0A9D3YEA4</accession>
<keyword evidence="2" id="KW-1185">Reference proteome</keyword>
<dbReference type="EMBL" id="JAIWYP010000015">
    <property type="protein sequence ID" value="KAH3699127.1"/>
    <property type="molecule type" value="Genomic_DNA"/>
</dbReference>
<name>A0A9D3YEA4_DREPO</name>
<protein>
    <submittedName>
        <fullName evidence="1">Uncharacterized protein</fullName>
    </submittedName>
</protein>
<organism evidence="1 2">
    <name type="scientific">Dreissena polymorpha</name>
    <name type="common">Zebra mussel</name>
    <name type="synonym">Mytilus polymorpha</name>
    <dbReference type="NCBI Taxonomy" id="45954"/>
    <lineage>
        <taxon>Eukaryota</taxon>
        <taxon>Metazoa</taxon>
        <taxon>Spiralia</taxon>
        <taxon>Lophotrochozoa</taxon>
        <taxon>Mollusca</taxon>
        <taxon>Bivalvia</taxon>
        <taxon>Autobranchia</taxon>
        <taxon>Heteroconchia</taxon>
        <taxon>Euheterodonta</taxon>
        <taxon>Imparidentia</taxon>
        <taxon>Neoheterodontei</taxon>
        <taxon>Myida</taxon>
        <taxon>Dreissenoidea</taxon>
        <taxon>Dreissenidae</taxon>
        <taxon>Dreissena</taxon>
    </lineage>
</organism>
<dbReference type="AlphaFoldDB" id="A0A9D3YEA4"/>
<evidence type="ECO:0000313" key="2">
    <source>
        <dbReference type="Proteomes" id="UP000828390"/>
    </source>
</evidence>